<feature type="transmembrane region" description="Helical" evidence="5">
    <location>
        <begin position="36"/>
        <end position="59"/>
    </location>
</feature>
<dbReference type="AlphaFoldDB" id="A0A2A7MGC9"/>
<keyword evidence="4 5" id="KW-0472">Membrane</keyword>
<dbReference type="EMBL" id="PDCJ01000001">
    <property type="protein sequence ID" value="PEG30391.1"/>
    <property type="molecule type" value="Genomic_DNA"/>
</dbReference>
<comment type="subcellular location">
    <subcellularLocation>
        <location evidence="1">Membrane</location>
        <topology evidence="1">Multi-pass membrane protein</topology>
    </subcellularLocation>
</comment>
<evidence type="ECO:0000256" key="5">
    <source>
        <dbReference type="SAM" id="Phobius"/>
    </source>
</evidence>
<dbReference type="Proteomes" id="UP000220840">
    <property type="component" value="Unassembled WGS sequence"/>
</dbReference>
<dbReference type="Pfam" id="PF05105">
    <property type="entry name" value="Phage_holin_4_1"/>
    <property type="match status" value="1"/>
</dbReference>
<dbReference type="InterPro" id="IPR006480">
    <property type="entry name" value="Phage_holin_4_1"/>
</dbReference>
<gene>
    <name evidence="6" type="ORF">CQ394_01295</name>
</gene>
<evidence type="ECO:0000313" key="6">
    <source>
        <dbReference type="EMBL" id="PEG30391.1"/>
    </source>
</evidence>
<accession>A0A2A7MGC9</accession>
<comment type="caution">
    <text evidence="6">The sequence shown here is derived from an EMBL/GenBank/DDBJ whole genome shotgun (WGS) entry which is preliminary data.</text>
</comment>
<keyword evidence="7" id="KW-1185">Reference proteome</keyword>
<keyword evidence="3 5" id="KW-1133">Transmembrane helix</keyword>
<organism evidence="6 7">
    <name type="scientific">Clostridium neonatale</name>
    <dbReference type="NCBI Taxonomy" id="137838"/>
    <lineage>
        <taxon>Bacteria</taxon>
        <taxon>Bacillati</taxon>
        <taxon>Bacillota</taxon>
        <taxon>Clostridia</taxon>
        <taxon>Eubacteriales</taxon>
        <taxon>Clostridiaceae</taxon>
        <taxon>Clostridium</taxon>
    </lineage>
</organism>
<dbReference type="OrthoDB" id="88184at2"/>
<sequence length="132" mass="14497">MLIAVLITDYLTGMLSAFQNNVLNSKTGLWGIVKKLLYGVAVAVGMIVDWTIINVAQAIDINIPMTTFFGLLVSIWLIINELISILENLMKLDVPLPTFLIKVVSNFKIAVENSGEVLADTIDKSGKKNDDM</sequence>
<reference evidence="6 7" key="1">
    <citation type="submission" date="2017-10" db="EMBL/GenBank/DDBJ databases">
        <title>Effective Description of Clostridium neonatale sp. nov. linked to necrotizing enterocolitis in neonates and a clarification of species assignable to the genus Clostridium (Prazmowski 1880) emend. Lawson and Rainey 2016.</title>
        <authorList>
            <person name="Bernard K."/>
            <person name="Burdz T."/>
            <person name="Wiebe D."/>
            <person name="Balcewich B."/>
            <person name="Alfa M."/>
            <person name="Bernier A.-M."/>
        </authorList>
    </citation>
    <scope>NUCLEOTIDE SEQUENCE [LARGE SCALE GENOMIC DNA]</scope>
    <source>
        <strain evidence="6 7">LCDC99A005</strain>
    </source>
</reference>
<protein>
    <recommendedName>
        <fullName evidence="8">Holin</fullName>
    </recommendedName>
</protein>
<dbReference type="RefSeq" id="WP_058294562.1">
    <property type="nucleotide sequence ID" value="NZ_CAMRXJ010000033.1"/>
</dbReference>
<dbReference type="GO" id="GO:0016020">
    <property type="term" value="C:membrane"/>
    <property type="evidence" value="ECO:0007669"/>
    <property type="project" value="UniProtKB-SubCell"/>
</dbReference>
<evidence type="ECO:0000256" key="1">
    <source>
        <dbReference type="ARBA" id="ARBA00004141"/>
    </source>
</evidence>
<dbReference type="NCBIfam" id="TIGR01593">
    <property type="entry name" value="holin_tox_secr"/>
    <property type="match status" value="1"/>
</dbReference>
<evidence type="ECO:0000313" key="7">
    <source>
        <dbReference type="Proteomes" id="UP000220840"/>
    </source>
</evidence>
<feature type="transmembrane region" description="Helical" evidence="5">
    <location>
        <begin position="65"/>
        <end position="83"/>
    </location>
</feature>
<evidence type="ECO:0000256" key="4">
    <source>
        <dbReference type="ARBA" id="ARBA00023136"/>
    </source>
</evidence>
<name>A0A2A7MGC9_9CLOT</name>
<proteinExistence type="predicted"/>
<dbReference type="STRING" id="137838.GCA_001458595_01700"/>
<keyword evidence="2 5" id="KW-0812">Transmembrane</keyword>
<evidence type="ECO:0000256" key="3">
    <source>
        <dbReference type="ARBA" id="ARBA00022989"/>
    </source>
</evidence>
<evidence type="ECO:0008006" key="8">
    <source>
        <dbReference type="Google" id="ProtNLM"/>
    </source>
</evidence>
<evidence type="ECO:0000256" key="2">
    <source>
        <dbReference type="ARBA" id="ARBA00022692"/>
    </source>
</evidence>